<sequence length="101" mass="11094">MASAARLRAARAAETWGVIERNEHWLLIQEIDRKRKNSPLRVVTALVPSNHVRAEQIARLICAAPSMLEALKAVVRVADRNTVEFDLARAAIAAAEAEAGR</sequence>
<dbReference type="Proteomes" id="UP000009081">
    <property type="component" value="Chromosome"/>
</dbReference>
<dbReference type="RefSeq" id="WP_015857154.1">
    <property type="nucleotide sequence ID" value="NC_012808.1"/>
</dbReference>
<proteinExistence type="predicted"/>
<evidence type="ECO:0000313" key="2">
    <source>
        <dbReference type="Proteomes" id="UP000009081"/>
    </source>
</evidence>
<dbReference type="KEGG" id="mea:Mex_1p3958"/>
<name>C5B0Q3_METEA</name>
<dbReference type="EMBL" id="CP001510">
    <property type="protein sequence ID" value="ACS41640.1"/>
    <property type="molecule type" value="Genomic_DNA"/>
</dbReference>
<evidence type="ECO:0000313" key="1">
    <source>
        <dbReference type="EMBL" id="ACS41640.1"/>
    </source>
</evidence>
<accession>C5B0Q3</accession>
<keyword evidence="2" id="KW-1185">Reference proteome</keyword>
<dbReference type="STRING" id="272630.MexAM1_META1p3958"/>
<reference evidence="1 2" key="1">
    <citation type="journal article" date="2009" name="PLoS ONE">
        <title>Methylobacterium genome sequences: a reference blueprint to investigate microbial metabolism of C1 compounds from natural and industrial sources.</title>
        <authorList>
            <person name="Vuilleumier S."/>
            <person name="Chistoserdova L."/>
            <person name="Lee M.-C."/>
            <person name="Bringel F."/>
            <person name="Lajus A."/>
            <person name="Zhou Y."/>
            <person name="Gourion B."/>
            <person name="Barbe V."/>
            <person name="Chang J."/>
            <person name="Cruveiller S."/>
            <person name="Dossat C."/>
            <person name="Gillett W."/>
            <person name="Gruffaz C."/>
            <person name="Haugen E."/>
            <person name="Hourcade E."/>
            <person name="Levy R."/>
            <person name="Mangenot S."/>
            <person name="Muller E."/>
            <person name="Nadalig T."/>
            <person name="Pagni M."/>
            <person name="Penny C."/>
            <person name="Peyraud R."/>
            <person name="Robinson D.G."/>
            <person name="Roche D."/>
            <person name="Rouy Z."/>
            <person name="Saenampechek C."/>
            <person name="Salvignol G."/>
            <person name="Vallenet D."/>
            <person name="Wu Z."/>
            <person name="Marx C.J."/>
            <person name="Vorholt J.A."/>
            <person name="Olson M.V."/>
            <person name="Kaul R."/>
            <person name="Weissenbach J."/>
            <person name="Medigue C."/>
            <person name="Lidstrom M.E."/>
        </authorList>
    </citation>
    <scope>NUCLEOTIDE SEQUENCE [LARGE SCALE GENOMIC DNA]</scope>
    <source>
        <strain evidence="2">ATCC 14718 / DSM 1338 / JCM 2805 / NCIMB 9133 / AM1</strain>
    </source>
</reference>
<organism evidence="1 2">
    <name type="scientific">Methylorubrum extorquens (strain ATCC 14718 / DSM 1338 / JCM 2805 / NCIMB 9133 / AM1)</name>
    <name type="common">Methylobacterium extorquens</name>
    <dbReference type="NCBI Taxonomy" id="272630"/>
    <lineage>
        <taxon>Bacteria</taxon>
        <taxon>Pseudomonadati</taxon>
        <taxon>Pseudomonadota</taxon>
        <taxon>Alphaproteobacteria</taxon>
        <taxon>Hyphomicrobiales</taxon>
        <taxon>Methylobacteriaceae</taxon>
        <taxon>Methylorubrum</taxon>
    </lineage>
</organism>
<dbReference type="HOGENOM" id="CLU_2288196_0_0_5"/>
<protein>
    <submittedName>
        <fullName evidence="1">Uncharacterized protein</fullName>
    </submittedName>
</protein>
<gene>
    <name evidence="1" type="ordered locus">MexAM1_META1p3958</name>
</gene>
<dbReference type="AlphaFoldDB" id="C5B0Q3"/>